<dbReference type="STRING" id="456320.Mvol_0725"/>
<dbReference type="GO" id="GO:0006508">
    <property type="term" value="P:proteolysis"/>
    <property type="evidence" value="ECO:0007669"/>
    <property type="project" value="UniProtKB-KW"/>
</dbReference>
<dbReference type="OrthoDB" id="82036at2157"/>
<sequence>MTVLVVIAPKDFRDEELFEPLQVIQSTNKIATQVVSTEIGEHTGMLGRKITTNKTIEQVKSSDYDSIIVVGGSGSRDYLWNNETLLKLVNEFNDDKKVVSAICISPVVLAHAGVLKDKNATVFEDAESIEEMKKAGVNLLDDGVVVDGNIITAKGPQFAKEFGMKVLELIEK</sequence>
<keyword evidence="3" id="KW-0378">Hydrolase</keyword>
<dbReference type="SUPFAM" id="SSF52317">
    <property type="entry name" value="Class I glutamine amidotransferase-like"/>
    <property type="match status" value="1"/>
</dbReference>
<reference evidence="3 4" key="1">
    <citation type="submission" date="2010-05" db="EMBL/GenBank/DDBJ databases">
        <title>Complete sequence of Methanococcus voltae A3.</title>
        <authorList>
            <consortium name="US DOE Joint Genome Institute"/>
            <person name="Lucas S."/>
            <person name="Copeland A."/>
            <person name="Lapidus A."/>
            <person name="Cheng J.-F."/>
            <person name="Bruce D."/>
            <person name="Goodwin L."/>
            <person name="Pitluck S."/>
            <person name="Lowry S."/>
            <person name="Clum A."/>
            <person name="Land M."/>
            <person name="Hauser L."/>
            <person name="Kyrpides N."/>
            <person name="Mikhailova N."/>
            <person name="Whitman W.B."/>
            <person name="Woyke T."/>
        </authorList>
    </citation>
    <scope>NUCLEOTIDE SEQUENCE [LARGE SCALE GENOMIC DNA]</scope>
    <source>
        <strain evidence="4">ATCC BAA-1334 / A3</strain>
    </source>
</reference>
<dbReference type="InParanoid" id="D7DTC4"/>
<dbReference type="InterPro" id="IPR050325">
    <property type="entry name" value="Prot/Nucl_acid_deglycase"/>
</dbReference>
<dbReference type="Pfam" id="PF01965">
    <property type="entry name" value="DJ-1_PfpI"/>
    <property type="match status" value="1"/>
</dbReference>
<dbReference type="KEGG" id="mvo:Mvol_0725"/>
<evidence type="ECO:0000256" key="1">
    <source>
        <dbReference type="ARBA" id="ARBA00008542"/>
    </source>
</evidence>
<proteinExistence type="inferred from homology"/>
<dbReference type="InterPro" id="IPR002818">
    <property type="entry name" value="DJ-1/PfpI"/>
</dbReference>
<dbReference type="GO" id="GO:0008233">
    <property type="term" value="F:peptidase activity"/>
    <property type="evidence" value="ECO:0007669"/>
    <property type="project" value="UniProtKB-KW"/>
</dbReference>
<dbReference type="AlphaFoldDB" id="D7DTC4"/>
<accession>D7DTC4</accession>
<dbReference type="PANTHER" id="PTHR48094">
    <property type="entry name" value="PROTEIN/NUCLEIC ACID DEGLYCASE DJ-1-RELATED"/>
    <property type="match status" value="1"/>
</dbReference>
<evidence type="ECO:0000313" key="4">
    <source>
        <dbReference type="Proteomes" id="UP000007722"/>
    </source>
</evidence>
<dbReference type="InterPro" id="IPR029062">
    <property type="entry name" value="Class_I_gatase-like"/>
</dbReference>
<dbReference type="GO" id="GO:0005737">
    <property type="term" value="C:cytoplasm"/>
    <property type="evidence" value="ECO:0007669"/>
    <property type="project" value="TreeGrafter"/>
</dbReference>
<keyword evidence="4" id="KW-1185">Reference proteome</keyword>
<dbReference type="Gene3D" id="3.40.50.880">
    <property type="match status" value="1"/>
</dbReference>
<dbReference type="CDD" id="cd03135">
    <property type="entry name" value="GATase1_DJ-1"/>
    <property type="match status" value="1"/>
</dbReference>
<dbReference type="NCBIfam" id="TIGR01382">
    <property type="entry name" value="PfpI"/>
    <property type="match status" value="1"/>
</dbReference>
<comment type="similarity">
    <text evidence="1">Belongs to the peptidase C56 family.</text>
</comment>
<dbReference type="FunCoup" id="D7DTC4">
    <property type="interactions" value="86"/>
</dbReference>
<protein>
    <submittedName>
        <fullName evidence="3">Intracellular protease, PfpI family</fullName>
    </submittedName>
</protein>
<organism evidence="3 4">
    <name type="scientific">Methanococcus voltae (strain ATCC BAA-1334 / A3)</name>
    <dbReference type="NCBI Taxonomy" id="456320"/>
    <lineage>
        <taxon>Archaea</taxon>
        <taxon>Methanobacteriati</taxon>
        <taxon>Methanobacteriota</taxon>
        <taxon>Methanomada group</taxon>
        <taxon>Methanococci</taxon>
        <taxon>Methanococcales</taxon>
        <taxon>Methanococcaceae</taxon>
        <taxon>Methanococcus</taxon>
    </lineage>
</organism>
<dbReference type="PANTHER" id="PTHR48094:SF12">
    <property type="entry name" value="PARKINSON DISEASE PROTEIN 7 HOMOLOG"/>
    <property type="match status" value="1"/>
</dbReference>
<gene>
    <name evidence="3" type="ordered locus">Mvol_0725</name>
</gene>
<dbReference type="HOGENOM" id="CLU_000445_44_4_2"/>
<evidence type="ECO:0000259" key="2">
    <source>
        <dbReference type="Pfam" id="PF01965"/>
    </source>
</evidence>
<keyword evidence="3" id="KW-0645">Protease</keyword>
<feature type="domain" description="DJ-1/PfpI" evidence="2">
    <location>
        <begin position="2"/>
        <end position="168"/>
    </location>
</feature>
<dbReference type="EMBL" id="CP002057">
    <property type="protein sequence ID" value="ADI36384.1"/>
    <property type="molecule type" value="Genomic_DNA"/>
</dbReference>
<evidence type="ECO:0000313" key="3">
    <source>
        <dbReference type="EMBL" id="ADI36384.1"/>
    </source>
</evidence>
<dbReference type="InterPro" id="IPR006286">
    <property type="entry name" value="C56_PfpI-like"/>
</dbReference>
<name>D7DTC4_METV3</name>
<dbReference type="eggNOG" id="arCOG00769">
    <property type="taxonomic scope" value="Archaea"/>
</dbReference>
<dbReference type="Proteomes" id="UP000007722">
    <property type="component" value="Chromosome"/>
</dbReference>